<dbReference type="PROSITE" id="PS00653">
    <property type="entry name" value="GLYCOSYL_HYDROL_F1_2"/>
    <property type="match status" value="1"/>
</dbReference>
<dbReference type="PANTHER" id="PTHR10353:SF209">
    <property type="entry name" value="GALACTOLIPID GALACTOSYLTRANSFERASE SFR2, CHLOROPLASTIC"/>
    <property type="match status" value="1"/>
</dbReference>
<dbReference type="InterPro" id="IPR001360">
    <property type="entry name" value="Glyco_hydro_1"/>
</dbReference>
<dbReference type="PANTHER" id="PTHR10353">
    <property type="entry name" value="GLYCOSYL HYDROLASE"/>
    <property type="match status" value="1"/>
</dbReference>
<comment type="similarity">
    <text evidence="1 4">Belongs to the glycosyl hydrolase 1 family.</text>
</comment>
<dbReference type="AlphaFoldDB" id="A0A2H0UGA1"/>
<keyword evidence="5" id="KW-0808">Transferase</keyword>
<sequence length="390" mass="44733">MSATEERQTFPKGFLWGASTSSYQVEGGITNNDWAKAAREGRVPEAGLACDHYNRFEEDFDIAKSLNHTAHRFSVEWSRVEPEEGVFNEKEVEHYRAVVKALRARGIEPFVTLWHFTLPQWFADSGGFSRPDASKIFARYCAYVAERLGDATFFSTMNEPMVWIGNGYASGIWPPFQKKVLNFFRLAGALAQAHNCAYTAIKRVCPHVHVGVTKNNIVFEARGWLKFLRLDRLAERFWDGRFHQAIIKYQDFIGINHYFRVILGNGGVVKAECPRSDFGWELNPRTLGDALLELKQYSVPVYVMEHGLADASDTHRAWFIEESLKGVLQAIKAGVDVRGYMHWSLLDNYEWAEGYTMRFGLVEVDYKNNNQRRVRQSALRYKEICTANSL</sequence>
<dbReference type="InterPro" id="IPR033132">
    <property type="entry name" value="GH_1_N_CS"/>
</dbReference>
<proteinExistence type="inferred from homology"/>
<organism evidence="5 6">
    <name type="scientific">Candidatus Kaiserbacteria bacterium CG10_big_fil_rev_8_21_14_0_10_45_20</name>
    <dbReference type="NCBI Taxonomy" id="1974607"/>
    <lineage>
        <taxon>Bacteria</taxon>
        <taxon>Candidatus Kaiseribacteriota</taxon>
    </lineage>
</organism>
<dbReference type="PRINTS" id="PR00131">
    <property type="entry name" value="GLHYDRLASE1"/>
</dbReference>
<dbReference type="Proteomes" id="UP000229315">
    <property type="component" value="Unassembled WGS sequence"/>
</dbReference>
<accession>A0A2H0UGA1</accession>
<dbReference type="GO" id="GO:0005975">
    <property type="term" value="P:carbohydrate metabolic process"/>
    <property type="evidence" value="ECO:0007669"/>
    <property type="project" value="InterPro"/>
</dbReference>
<keyword evidence="3" id="KW-0326">Glycosidase</keyword>
<dbReference type="EMBL" id="PFBH01000003">
    <property type="protein sequence ID" value="PIR85432.1"/>
    <property type="molecule type" value="Genomic_DNA"/>
</dbReference>
<dbReference type="Pfam" id="PF00232">
    <property type="entry name" value="Glyco_hydro_1"/>
    <property type="match status" value="2"/>
</dbReference>
<evidence type="ECO:0000256" key="2">
    <source>
        <dbReference type="ARBA" id="ARBA00022801"/>
    </source>
</evidence>
<evidence type="ECO:0000256" key="1">
    <source>
        <dbReference type="ARBA" id="ARBA00010838"/>
    </source>
</evidence>
<evidence type="ECO:0000256" key="3">
    <source>
        <dbReference type="ARBA" id="ARBA00023295"/>
    </source>
</evidence>
<dbReference type="SUPFAM" id="SSF51445">
    <property type="entry name" value="(Trans)glycosidases"/>
    <property type="match status" value="1"/>
</dbReference>
<gene>
    <name evidence="5" type="ORF">COU15_00655</name>
</gene>
<comment type="caution">
    <text evidence="5">The sequence shown here is derived from an EMBL/GenBank/DDBJ whole genome shotgun (WGS) entry which is preliminary data.</text>
</comment>
<dbReference type="InterPro" id="IPR017853">
    <property type="entry name" value="GH"/>
</dbReference>
<keyword evidence="2" id="KW-0378">Hydrolase</keyword>
<dbReference type="Gene3D" id="3.20.20.80">
    <property type="entry name" value="Glycosidases"/>
    <property type="match status" value="1"/>
</dbReference>
<reference evidence="6" key="1">
    <citation type="submission" date="2017-09" db="EMBL/GenBank/DDBJ databases">
        <title>Depth-based differentiation of microbial function through sediment-hosted aquifers and enrichment of novel symbionts in the deep terrestrial subsurface.</title>
        <authorList>
            <person name="Probst A.J."/>
            <person name="Ladd B."/>
            <person name="Jarett J.K."/>
            <person name="Geller-Mcgrath D.E."/>
            <person name="Sieber C.M.K."/>
            <person name="Emerson J.B."/>
            <person name="Anantharaman K."/>
            <person name="Thomas B.C."/>
            <person name="Malmstrom R."/>
            <person name="Stieglmeier M."/>
            <person name="Klingl A."/>
            <person name="Woyke T."/>
            <person name="Ryan C.M."/>
            <person name="Banfield J.F."/>
        </authorList>
    </citation>
    <scope>NUCLEOTIDE SEQUENCE [LARGE SCALE GENOMIC DNA]</scope>
</reference>
<protein>
    <submittedName>
        <fullName evidence="5">Glycosyl transferase</fullName>
    </submittedName>
</protein>
<evidence type="ECO:0000256" key="4">
    <source>
        <dbReference type="RuleBase" id="RU003690"/>
    </source>
</evidence>
<dbReference type="GO" id="GO:0016740">
    <property type="term" value="F:transferase activity"/>
    <property type="evidence" value="ECO:0007669"/>
    <property type="project" value="UniProtKB-KW"/>
</dbReference>
<name>A0A2H0UGA1_9BACT</name>
<evidence type="ECO:0000313" key="5">
    <source>
        <dbReference type="EMBL" id="PIR85432.1"/>
    </source>
</evidence>
<dbReference type="GO" id="GO:0008422">
    <property type="term" value="F:beta-glucosidase activity"/>
    <property type="evidence" value="ECO:0007669"/>
    <property type="project" value="TreeGrafter"/>
</dbReference>
<evidence type="ECO:0000313" key="6">
    <source>
        <dbReference type="Proteomes" id="UP000229315"/>
    </source>
</evidence>